<gene>
    <name evidence="2" type="ORF">GMARGA_LOCUS6994</name>
</gene>
<accession>A0ABN7UK55</accession>
<dbReference type="Gene3D" id="2.40.70.10">
    <property type="entry name" value="Acid Proteases"/>
    <property type="match status" value="1"/>
</dbReference>
<dbReference type="Proteomes" id="UP000789901">
    <property type="component" value="Unassembled WGS sequence"/>
</dbReference>
<evidence type="ECO:0000313" key="3">
    <source>
        <dbReference type="Proteomes" id="UP000789901"/>
    </source>
</evidence>
<evidence type="ECO:0000256" key="1">
    <source>
        <dbReference type="SAM" id="MobiDB-lite"/>
    </source>
</evidence>
<dbReference type="InterPro" id="IPR021109">
    <property type="entry name" value="Peptidase_aspartic_dom_sf"/>
</dbReference>
<reference evidence="2 3" key="1">
    <citation type="submission" date="2021-06" db="EMBL/GenBank/DDBJ databases">
        <authorList>
            <person name="Kallberg Y."/>
            <person name="Tangrot J."/>
            <person name="Rosling A."/>
        </authorList>
    </citation>
    <scope>NUCLEOTIDE SEQUENCE [LARGE SCALE GENOMIC DNA]</scope>
    <source>
        <strain evidence="2 3">120-4 pot B 10/14</strain>
    </source>
</reference>
<evidence type="ECO:0000313" key="2">
    <source>
        <dbReference type="EMBL" id="CAG8603319.1"/>
    </source>
</evidence>
<protein>
    <submittedName>
        <fullName evidence="2">4367_t:CDS:1</fullName>
    </submittedName>
</protein>
<feature type="region of interest" description="Disordered" evidence="1">
    <location>
        <begin position="180"/>
        <end position="206"/>
    </location>
</feature>
<organism evidence="2 3">
    <name type="scientific">Gigaspora margarita</name>
    <dbReference type="NCBI Taxonomy" id="4874"/>
    <lineage>
        <taxon>Eukaryota</taxon>
        <taxon>Fungi</taxon>
        <taxon>Fungi incertae sedis</taxon>
        <taxon>Mucoromycota</taxon>
        <taxon>Glomeromycotina</taxon>
        <taxon>Glomeromycetes</taxon>
        <taxon>Diversisporales</taxon>
        <taxon>Gigasporaceae</taxon>
        <taxon>Gigaspora</taxon>
    </lineage>
</organism>
<name>A0ABN7UK55_GIGMA</name>
<comment type="caution">
    <text evidence="2">The sequence shown here is derived from an EMBL/GenBank/DDBJ whole genome shotgun (WGS) entry which is preliminary data.</text>
</comment>
<keyword evidence="3" id="KW-1185">Reference proteome</keyword>
<proteinExistence type="predicted"/>
<sequence length="258" mass="29063">SSIGGTIRRRFKLFKLDNTSLKSEYISTSVNPLMAELIEVYATKRKKDNTRKAVEVSDPLEKGNTEPKNNEELKRKMQVNGELMILILDSRSLGCVVSASFFKKAGILIDYLSTIMMIGMYGKQKRLLGKINQILVTIRTKTITSKAIVTKAANYAIIIPTEYYKLANIGDQIIKKKGKKVDNKDADEENESESREKEEIDSDNESETMNCILQKDPNDWTICHSEEIRDNRADARAIGQLSGCFVCELAQLGRTTIV</sequence>
<dbReference type="EMBL" id="CAJVQB010003277">
    <property type="protein sequence ID" value="CAG8603319.1"/>
    <property type="molecule type" value="Genomic_DNA"/>
</dbReference>
<feature type="non-terminal residue" evidence="2">
    <location>
        <position position="1"/>
    </location>
</feature>